<feature type="non-terminal residue" evidence="5">
    <location>
        <position position="284"/>
    </location>
</feature>
<proteinExistence type="inferred from homology"/>
<accession>X1N1J8</accession>
<organism evidence="5">
    <name type="scientific">marine sediment metagenome</name>
    <dbReference type="NCBI Taxonomy" id="412755"/>
    <lineage>
        <taxon>unclassified sequences</taxon>
        <taxon>metagenomes</taxon>
        <taxon>ecological metagenomes</taxon>
    </lineage>
</organism>
<dbReference type="GO" id="GO:0009307">
    <property type="term" value="P:DNA restriction-modification system"/>
    <property type="evidence" value="ECO:0007669"/>
    <property type="project" value="UniProtKB-KW"/>
</dbReference>
<gene>
    <name evidence="5" type="ORF">S06H3_29384</name>
</gene>
<keyword evidence="3" id="KW-0238">DNA-binding</keyword>
<reference evidence="5" key="1">
    <citation type="journal article" date="2014" name="Front. Microbiol.">
        <title>High frequency of phylogenetically diverse reductive dehalogenase-homologous genes in deep subseafloor sedimentary metagenomes.</title>
        <authorList>
            <person name="Kawai M."/>
            <person name="Futagami T."/>
            <person name="Toyoda A."/>
            <person name="Takaki Y."/>
            <person name="Nishi S."/>
            <person name="Hori S."/>
            <person name="Arai W."/>
            <person name="Tsubouchi T."/>
            <person name="Morono Y."/>
            <person name="Uchiyama I."/>
            <person name="Ito T."/>
            <person name="Fujiyama A."/>
            <person name="Inagaki F."/>
            <person name="Takami H."/>
        </authorList>
    </citation>
    <scope>NUCLEOTIDE SEQUENCE</scope>
    <source>
        <strain evidence="5">Expedition CK06-06</strain>
    </source>
</reference>
<comment type="similarity">
    <text evidence="1">Belongs to the type-I restriction system S methylase family.</text>
</comment>
<evidence type="ECO:0000259" key="4">
    <source>
        <dbReference type="Pfam" id="PF01420"/>
    </source>
</evidence>
<dbReference type="GO" id="GO:0003677">
    <property type="term" value="F:DNA binding"/>
    <property type="evidence" value="ECO:0007669"/>
    <property type="project" value="UniProtKB-KW"/>
</dbReference>
<dbReference type="InterPro" id="IPR000055">
    <property type="entry name" value="Restrct_endonuc_typeI_TRD"/>
</dbReference>
<dbReference type="InterPro" id="IPR052021">
    <property type="entry name" value="Type-I_RS_S_subunit"/>
</dbReference>
<comment type="caution">
    <text evidence="5">The sequence shown here is derived from an EMBL/GenBank/DDBJ whole genome shotgun (WGS) entry which is preliminary data.</text>
</comment>
<dbReference type="EMBL" id="BARV01017212">
    <property type="protein sequence ID" value="GAI20755.1"/>
    <property type="molecule type" value="Genomic_DNA"/>
</dbReference>
<feature type="domain" description="Type I restriction modification DNA specificity" evidence="4">
    <location>
        <begin position="39"/>
        <end position="165"/>
    </location>
</feature>
<keyword evidence="2" id="KW-0680">Restriction system</keyword>
<evidence type="ECO:0000256" key="2">
    <source>
        <dbReference type="ARBA" id="ARBA00022747"/>
    </source>
</evidence>
<dbReference type="InterPro" id="IPR044946">
    <property type="entry name" value="Restrct_endonuc_typeI_TRD_sf"/>
</dbReference>
<sequence length="284" mass="32154">TIEKVRQVDPRKNLDTEFRYIDVSGVSNEFFKIIDSKGYTGKNAPHRARKPVREHDIIFATVRPYLKRAAIVPEDFSGQICSTAFTVVRCLQGIVDHKFVFYYLLTDRVIDLLTEIQRGSNYPAVSDNDLYNLKIPLPPLPEQRKIAEILSAVDEAIQKTEEIIQKTQELKKGFMQQLLTRGIGHIEFKQTEIGEIPEEWEVVRLGEITEIIGGGTPSTGDSHYWNGNIPFVIPTDITNLRNNYLERSENYITEEGLKNSSAKLLPVGTVLLTSRATIGFCAIN</sequence>
<name>X1N1J8_9ZZZZ</name>
<dbReference type="AlphaFoldDB" id="X1N1J8"/>
<feature type="domain" description="Type I restriction modification DNA specificity" evidence="4">
    <location>
        <begin position="197"/>
        <end position="283"/>
    </location>
</feature>
<feature type="non-terminal residue" evidence="5">
    <location>
        <position position="1"/>
    </location>
</feature>
<dbReference type="Pfam" id="PF01420">
    <property type="entry name" value="Methylase_S"/>
    <property type="match status" value="2"/>
</dbReference>
<dbReference type="PANTHER" id="PTHR30408:SF12">
    <property type="entry name" value="TYPE I RESTRICTION ENZYME MJAVIII SPECIFICITY SUBUNIT"/>
    <property type="match status" value="1"/>
</dbReference>
<evidence type="ECO:0000256" key="1">
    <source>
        <dbReference type="ARBA" id="ARBA00010923"/>
    </source>
</evidence>
<dbReference type="SUPFAM" id="SSF116734">
    <property type="entry name" value="DNA methylase specificity domain"/>
    <property type="match status" value="2"/>
</dbReference>
<dbReference type="Gene3D" id="3.90.220.20">
    <property type="entry name" value="DNA methylase specificity domains"/>
    <property type="match status" value="2"/>
</dbReference>
<protein>
    <recommendedName>
        <fullName evidence="4">Type I restriction modification DNA specificity domain-containing protein</fullName>
    </recommendedName>
</protein>
<dbReference type="PANTHER" id="PTHR30408">
    <property type="entry name" value="TYPE-1 RESTRICTION ENZYME ECOKI SPECIFICITY PROTEIN"/>
    <property type="match status" value="1"/>
</dbReference>
<evidence type="ECO:0000313" key="5">
    <source>
        <dbReference type="EMBL" id="GAI20755.1"/>
    </source>
</evidence>
<evidence type="ECO:0000256" key="3">
    <source>
        <dbReference type="ARBA" id="ARBA00023125"/>
    </source>
</evidence>